<evidence type="ECO:0000256" key="3">
    <source>
        <dbReference type="ARBA" id="ARBA00022692"/>
    </source>
</evidence>
<dbReference type="GO" id="GO:0005783">
    <property type="term" value="C:endoplasmic reticulum"/>
    <property type="evidence" value="ECO:0007669"/>
    <property type="project" value="TreeGrafter"/>
</dbReference>
<reference evidence="8" key="1">
    <citation type="submission" date="2021-01" db="EMBL/GenBank/DDBJ databases">
        <authorList>
            <person name="Corre E."/>
            <person name="Pelletier E."/>
            <person name="Niang G."/>
            <person name="Scheremetjew M."/>
            <person name="Finn R."/>
            <person name="Kale V."/>
            <person name="Holt S."/>
            <person name="Cochrane G."/>
            <person name="Meng A."/>
            <person name="Brown T."/>
            <person name="Cohen L."/>
        </authorList>
    </citation>
    <scope>NUCLEOTIDE SEQUENCE</scope>
    <source>
        <strain evidence="8">CCMP645</strain>
    </source>
</reference>
<dbReference type="InterPro" id="IPR002524">
    <property type="entry name" value="Cation_efflux"/>
</dbReference>
<dbReference type="SUPFAM" id="SSF161111">
    <property type="entry name" value="Cation efflux protein transmembrane domain-like"/>
    <property type="match status" value="1"/>
</dbReference>
<gene>
    <name evidence="8" type="ORF">PCAR00345_LOCUS15568</name>
</gene>
<dbReference type="Gene3D" id="1.20.1510.10">
    <property type="entry name" value="Cation efflux protein transmembrane domain"/>
    <property type="match status" value="1"/>
</dbReference>
<keyword evidence="3 6" id="KW-0812">Transmembrane</keyword>
<feature type="domain" description="Cation efflux protein transmembrane" evidence="7">
    <location>
        <begin position="252"/>
        <end position="464"/>
    </location>
</feature>
<dbReference type="GO" id="GO:0016020">
    <property type="term" value="C:membrane"/>
    <property type="evidence" value="ECO:0007669"/>
    <property type="project" value="UniProtKB-SubCell"/>
</dbReference>
<name>A0A7S4BE60_CHRCT</name>
<evidence type="ECO:0000256" key="4">
    <source>
        <dbReference type="ARBA" id="ARBA00022989"/>
    </source>
</evidence>
<dbReference type="PANTHER" id="PTHR13414">
    <property type="entry name" value="HUEL-CATION TRANSPORTER"/>
    <property type="match status" value="1"/>
</dbReference>
<evidence type="ECO:0000313" key="8">
    <source>
        <dbReference type="EMBL" id="CAE0762956.1"/>
    </source>
</evidence>
<evidence type="ECO:0000256" key="2">
    <source>
        <dbReference type="ARBA" id="ARBA00022448"/>
    </source>
</evidence>
<dbReference type="InterPro" id="IPR040177">
    <property type="entry name" value="SLC30A9"/>
</dbReference>
<organism evidence="8">
    <name type="scientific">Chrysotila carterae</name>
    <name type="common">Marine alga</name>
    <name type="synonym">Syracosphaera carterae</name>
    <dbReference type="NCBI Taxonomy" id="13221"/>
    <lineage>
        <taxon>Eukaryota</taxon>
        <taxon>Haptista</taxon>
        <taxon>Haptophyta</taxon>
        <taxon>Prymnesiophyceae</taxon>
        <taxon>Isochrysidales</taxon>
        <taxon>Isochrysidaceae</taxon>
        <taxon>Chrysotila</taxon>
    </lineage>
</organism>
<dbReference type="InterPro" id="IPR027469">
    <property type="entry name" value="Cation_efflux_TMD_sf"/>
</dbReference>
<feature type="transmembrane region" description="Helical" evidence="6">
    <location>
        <begin position="438"/>
        <end position="457"/>
    </location>
</feature>
<evidence type="ECO:0000256" key="5">
    <source>
        <dbReference type="ARBA" id="ARBA00023136"/>
    </source>
</evidence>
<sequence length="587" mass="64233">MLNSHCALGSARHAVWIRLPTFTFRRTFLDRSYCTPSHRTRLAERILSQPWLTGISPLTALLSKPTVTPKLASRETPAWASYTSRAAEVSTSLPPWDVFLASWKDSALYFVEHEVPELRGPANSERTLRHAKLLRAQKEFGGEPDNPLWWRFLRHDQIRDQLCLRLSDLSSLDGVSMLKPDPRDNDRLIRVYPSSWAMVRALEVWGSREALQAELERKHAIRTRRLAKVRRGPRFFMMRPAETAAVGQRAVMTALMANAAITLAKLFAFAATGSGTVLAETLHSLGDTTNQALVAFGVSRSSKLADAQHPYGYQAEQYVWSLVSAVGIMFLGCAVSVGHGMQALIHPQPLGDKASLIGATCVIGFAGVLEAYSFLVALHEVRREASKSGSSVFDYVKHGSDPVNVGVLLEDGAAVLGAGVAATCLGLCVATDSSVFDALGSISIGLSLGGVSFALIAKNRRLLLGQSMGKRKVNALRTLLESERSVRGIHDLKTVTVGPGISRFKAEVHFDSTQLALFYLKEGANQQQLVDSYKSAAAATDCNIQLQLLFLATSSLQGMLIAAEIDRLETLIITRFPEIRHVDIEPF</sequence>
<protein>
    <recommendedName>
        <fullName evidence="7">Cation efflux protein transmembrane domain-containing protein</fullName>
    </recommendedName>
</protein>
<proteinExistence type="predicted"/>
<dbReference type="GO" id="GO:0008324">
    <property type="term" value="F:monoatomic cation transmembrane transporter activity"/>
    <property type="evidence" value="ECO:0007669"/>
    <property type="project" value="InterPro"/>
</dbReference>
<evidence type="ECO:0000256" key="6">
    <source>
        <dbReference type="SAM" id="Phobius"/>
    </source>
</evidence>
<dbReference type="GO" id="GO:0006829">
    <property type="term" value="P:zinc ion transport"/>
    <property type="evidence" value="ECO:0007669"/>
    <property type="project" value="InterPro"/>
</dbReference>
<feature type="transmembrane region" description="Helical" evidence="6">
    <location>
        <begin position="318"/>
        <end position="344"/>
    </location>
</feature>
<dbReference type="NCBIfam" id="TIGR01297">
    <property type="entry name" value="CDF"/>
    <property type="match status" value="1"/>
</dbReference>
<keyword evidence="4 6" id="KW-1133">Transmembrane helix</keyword>
<dbReference type="PANTHER" id="PTHR13414:SF9">
    <property type="entry name" value="PROTON-COUPLED ZINC ANTIPORTER SLC30A9, MITOCHONDRIAL"/>
    <property type="match status" value="1"/>
</dbReference>
<dbReference type="InterPro" id="IPR058533">
    <property type="entry name" value="Cation_efflux_TM"/>
</dbReference>
<dbReference type="Pfam" id="PF01545">
    <property type="entry name" value="Cation_efflux"/>
    <property type="match status" value="1"/>
</dbReference>
<feature type="transmembrane region" description="Helical" evidence="6">
    <location>
        <begin position="356"/>
        <end position="378"/>
    </location>
</feature>
<dbReference type="GO" id="GO:0006882">
    <property type="term" value="P:intracellular zinc ion homeostasis"/>
    <property type="evidence" value="ECO:0007669"/>
    <property type="project" value="TreeGrafter"/>
</dbReference>
<dbReference type="AlphaFoldDB" id="A0A7S4BE60"/>
<accession>A0A7S4BE60</accession>
<evidence type="ECO:0000256" key="1">
    <source>
        <dbReference type="ARBA" id="ARBA00004141"/>
    </source>
</evidence>
<keyword evidence="2" id="KW-0813">Transport</keyword>
<comment type="subcellular location">
    <subcellularLocation>
        <location evidence="1">Membrane</location>
        <topology evidence="1">Multi-pass membrane protein</topology>
    </subcellularLocation>
</comment>
<keyword evidence="5 6" id="KW-0472">Membrane</keyword>
<evidence type="ECO:0000259" key="7">
    <source>
        <dbReference type="Pfam" id="PF01545"/>
    </source>
</evidence>
<dbReference type="EMBL" id="HBIZ01024584">
    <property type="protein sequence ID" value="CAE0762956.1"/>
    <property type="molecule type" value="Transcribed_RNA"/>
</dbReference>